<keyword evidence="2" id="KW-0472">Membrane</keyword>
<name>A0A9D1MY24_9BACT</name>
<feature type="region of interest" description="Disordered" evidence="1">
    <location>
        <begin position="374"/>
        <end position="405"/>
    </location>
</feature>
<protein>
    <submittedName>
        <fullName evidence="3">Uncharacterized protein</fullName>
    </submittedName>
</protein>
<feature type="transmembrane region" description="Helical" evidence="2">
    <location>
        <begin position="151"/>
        <end position="175"/>
    </location>
</feature>
<reference evidence="3" key="1">
    <citation type="submission" date="2020-10" db="EMBL/GenBank/DDBJ databases">
        <authorList>
            <person name="Gilroy R."/>
        </authorList>
    </citation>
    <scope>NUCLEOTIDE SEQUENCE</scope>
    <source>
        <strain evidence="3">ChiHjej12B11-7776</strain>
    </source>
</reference>
<keyword evidence="2" id="KW-1133">Transmembrane helix</keyword>
<sequence length="405" mass="45500">MDYSKIKLENERNSHVIKRLNRLSTWKFFRVLFRENTWKMYGFSFLMLLCVAPIYLMQVFAQRQYADLKATLPTLNGFGFSTGAWVGVDDFFASQVAQQSVFYGLLTVAAAMLVSVIFCGGFAVIRDSFWTGKVSAVGVFRSIGKGFAANFLYALASTVIIAFSVFGIFMFYPWAASVMPVWLAIVLTVLLSLLDLLVVCYLMIVCSVSVTYKQSFAQNLADSWRLLWLNFLPNVLHLLIALLPIPLYFVFGQGMLAALYIVVMFMVGGLYFPLVWHTHMMRTFALFHPVESKKRKDVKKELQAFEEAKQQEKEQREAARKNKNKKVTVVKTSHPKVNKAAAQQPAEGAQTQATAEQPVDVAARQPVTVDEIVEQPVDVAAQQPATVDEIVDQPAEDAQTQPSDK</sequence>
<feature type="region of interest" description="Disordered" evidence="1">
    <location>
        <begin position="317"/>
        <end position="362"/>
    </location>
</feature>
<feature type="transmembrane region" description="Helical" evidence="2">
    <location>
        <begin position="257"/>
        <end position="276"/>
    </location>
</feature>
<accession>A0A9D1MY24</accession>
<evidence type="ECO:0000256" key="2">
    <source>
        <dbReference type="SAM" id="Phobius"/>
    </source>
</evidence>
<comment type="caution">
    <text evidence="3">The sequence shown here is derived from an EMBL/GenBank/DDBJ whole genome shotgun (WGS) entry which is preliminary data.</text>
</comment>
<dbReference type="EMBL" id="DVOC01000067">
    <property type="protein sequence ID" value="HIU91171.1"/>
    <property type="molecule type" value="Genomic_DNA"/>
</dbReference>
<organism evidence="3 4">
    <name type="scientific">Candidatus Fimimonas merdipullorum</name>
    <dbReference type="NCBI Taxonomy" id="2840822"/>
    <lineage>
        <taxon>Bacteria</taxon>
        <taxon>Pseudomonadati</taxon>
        <taxon>Myxococcota</taxon>
        <taxon>Myxococcia</taxon>
        <taxon>Myxococcales</taxon>
        <taxon>Cystobacterineae</taxon>
        <taxon>Myxococcaceae</taxon>
        <taxon>Myxococcaceae incertae sedis</taxon>
        <taxon>Candidatus Fimimonas</taxon>
    </lineage>
</organism>
<feature type="transmembrane region" description="Helical" evidence="2">
    <location>
        <begin position="181"/>
        <end position="205"/>
    </location>
</feature>
<feature type="transmembrane region" description="Helical" evidence="2">
    <location>
        <begin position="226"/>
        <end position="251"/>
    </location>
</feature>
<dbReference type="AlphaFoldDB" id="A0A9D1MY24"/>
<feature type="compositionally biased region" description="Low complexity" evidence="1">
    <location>
        <begin position="340"/>
        <end position="358"/>
    </location>
</feature>
<evidence type="ECO:0000256" key="1">
    <source>
        <dbReference type="SAM" id="MobiDB-lite"/>
    </source>
</evidence>
<proteinExistence type="predicted"/>
<dbReference type="Proteomes" id="UP000886852">
    <property type="component" value="Unassembled WGS sequence"/>
</dbReference>
<feature type="transmembrane region" description="Helical" evidence="2">
    <location>
        <begin position="38"/>
        <end position="56"/>
    </location>
</feature>
<evidence type="ECO:0000313" key="3">
    <source>
        <dbReference type="EMBL" id="HIU91171.1"/>
    </source>
</evidence>
<feature type="compositionally biased region" description="Basic residues" evidence="1">
    <location>
        <begin position="321"/>
        <end position="337"/>
    </location>
</feature>
<reference evidence="3" key="2">
    <citation type="journal article" date="2021" name="PeerJ">
        <title>Extensive microbial diversity within the chicken gut microbiome revealed by metagenomics and culture.</title>
        <authorList>
            <person name="Gilroy R."/>
            <person name="Ravi A."/>
            <person name="Getino M."/>
            <person name="Pursley I."/>
            <person name="Horton D.L."/>
            <person name="Alikhan N.F."/>
            <person name="Baker D."/>
            <person name="Gharbi K."/>
            <person name="Hall N."/>
            <person name="Watson M."/>
            <person name="Adriaenssens E.M."/>
            <person name="Foster-Nyarko E."/>
            <person name="Jarju S."/>
            <person name="Secka A."/>
            <person name="Antonio M."/>
            <person name="Oren A."/>
            <person name="Chaudhuri R.R."/>
            <person name="La Ragione R."/>
            <person name="Hildebrand F."/>
            <person name="Pallen M.J."/>
        </authorList>
    </citation>
    <scope>NUCLEOTIDE SEQUENCE</scope>
    <source>
        <strain evidence="3">ChiHjej12B11-7776</strain>
    </source>
</reference>
<gene>
    <name evidence="3" type="ORF">IAC72_04085</name>
</gene>
<feature type="transmembrane region" description="Helical" evidence="2">
    <location>
        <begin position="100"/>
        <end position="125"/>
    </location>
</feature>
<evidence type="ECO:0000313" key="4">
    <source>
        <dbReference type="Proteomes" id="UP000886852"/>
    </source>
</evidence>
<keyword evidence="2" id="KW-0812">Transmembrane</keyword>